<gene>
    <name evidence="4" type="ORF">V0R50_11410</name>
</gene>
<name>A0ABU7HQL6_9PSED</name>
<proteinExistence type="predicted"/>
<evidence type="ECO:0000313" key="5">
    <source>
        <dbReference type="Proteomes" id="UP001335100"/>
    </source>
</evidence>
<keyword evidence="5" id="KW-1185">Reference proteome</keyword>
<evidence type="ECO:0000256" key="2">
    <source>
        <dbReference type="SAM" id="Phobius"/>
    </source>
</evidence>
<organism evidence="4 5">
    <name type="scientific">Pseudomonas ulcerans</name>
    <dbReference type="NCBI Taxonomy" id="3115852"/>
    <lineage>
        <taxon>Bacteria</taxon>
        <taxon>Pseudomonadati</taxon>
        <taxon>Pseudomonadota</taxon>
        <taxon>Gammaproteobacteria</taxon>
        <taxon>Pseudomonadales</taxon>
        <taxon>Pseudomonadaceae</taxon>
        <taxon>Pseudomonas</taxon>
    </lineage>
</organism>
<protein>
    <submittedName>
        <fullName evidence="4">HlyD family efflux transporter periplasmic adaptor subunit</fullName>
    </submittedName>
</protein>
<evidence type="ECO:0000259" key="3">
    <source>
        <dbReference type="Pfam" id="PF26002"/>
    </source>
</evidence>
<evidence type="ECO:0000313" key="4">
    <source>
        <dbReference type="EMBL" id="MEE1933830.1"/>
    </source>
</evidence>
<sequence length="444" mass="48902">MKTLNYSDSPWKGACRVIDVGQGNSLFRSEVNPLRKKSYLGDVLIQQPLSFFVVAVIGVMLVCLILAIAFFGTFTKKSTANGILMPEHGMLRLSSSASGVIRDVLVKEGEFVQTGQKLFVLSGERFGRNGKTQSRISQELNHRKRLLVASLGISEARAASQKKMIDERLKGIASEKKRYAEEARLLERRISLAKAHFERQRRLVEEKFVSLAQSQQAEAEVLALQGQLQATSHAMAALLKEQLELDTRRHEVELQYQSEIAEAESALSSVHQDLAESEVRAEQIEVAPFSGMITGLNAQVGQLVSPGNLLSSLVPKDASLIASIYVSAKQSGFIDVGQKVSIRYAAYPYQKFGMGHGTVVTIAKSPYAIQELPPHVGSALQSLATDSSQLFYQVSVALDTQYVSVYGAQTLLQSGMLLEADIMQDTRKLYEWVLEPLFSVSGRM</sequence>
<dbReference type="InterPro" id="IPR058982">
    <property type="entry name" value="Beta-barrel_AprE"/>
</dbReference>
<keyword evidence="2" id="KW-1133">Transmembrane helix</keyword>
<dbReference type="PANTHER" id="PTHR30386">
    <property type="entry name" value="MEMBRANE FUSION SUBUNIT OF EMRAB-TOLC MULTIDRUG EFFLUX PUMP"/>
    <property type="match status" value="1"/>
</dbReference>
<dbReference type="Gene3D" id="2.40.50.100">
    <property type="match status" value="1"/>
</dbReference>
<accession>A0ABU7HQL6</accession>
<feature type="transmembrane region" description="Helical" evidence="2">
    <location>
        <begin position="49"/>
        <end position="71"/>
    </location>
</feature>
<keyword evidence="1" id="KW-0175">Coiled coil</keyword>
<feature type="coiled-coil region" evidence="1">
    <location>
        <begin position="169"/>
        <end position="196"/>
    </location>
</feature>
<dbReference type="PANTHER" id="PTHR30386:SF28">
    <property type="entry name" value="EXPORTED PROTEIN"/>
    <property type="match status" value="1"/>
</dbReference>
<dbReference type="Pfam" id="PF26002">
    <property type="entry name" value="Beta-barrel_AprE"/>
    <property type="match status" value="1"/>
</dbReference>
<reference evidence="4 5" key="1">
    <citation type="submission" date="2024-01" db="EMBL/GenBank/DDBJ databases">
        <title>Unpublished Manusciprt.</title>
        <authorList>
            <person name="Duman M."/>
            <person name="Valdes E.G."/>
            <person name="Ajmi N."/>
            <person name="Altun S."/>
            <person name="Saticioglu I.B."/>
        </authorList>
    </citation>
    <scope>NUCLEOTIDE SEQUENCE [LARGE SCALE GENOMIC DNA]</scope>
    <source>
        <strain evidence="4 5">148P</strain>
    </source>
</reference>
<dbReference type="PRINTS" id="PR01490">
    <property type="entry name" value="RTXTOXIND"/>
</dbReference>
<evidence type="ECO:0000256" key="1">
    <source>
        <dbReference type="SAM" id="Coils"/>
    </source>
</evidence>
<comment type="caution">
    <text evidence="4">The sequence shown here is derived from an EMBL/GenBank/DDBJ whole genome shotgun (WGS) entry which is preliminary data.</text>
</comment>
<dbReference type="Proteomes" id="UP001335100">
    <property type="component" value="Unassembled WGS sequence"/>
</dbReference>
<dbReference type="RefSeq" id="WP_330074652.1">
    <property type="nucleotide sequence ID" value="NZ_JAZDQJ010000010.1"/>
</dbReference>
<dbReference type="EMBL" id="JAZDQJ010000010">
    <property type="protein sequence ID" value="MEE1933830.1"/>
    <property type="molecule type" value="Genomic_DNA"/>
</dbReference>
<keyword evidence="2" id="KW-0472">Membrane</keyword>
<feature type="domain" description="AprE-like beta-barrel" evidence="3">
    <location>
        <begin position="320"/>
        <end position="423"/>
    </location>
</feature>
<keyword evidence="2" id="KW-0812">Transmembrane</keyword>
<dbReference type="Gene3D" id="2.40.30.170">
    <property type="match status" value="1"/>
</dbReference>
<dbReference type="InterPro" id="IPR050739">
    <property type="entry name" value="MFP"/>
</dbReference>